<organism evidence="2 3">
    <name type="scientific">Dreissena polymorpha</name>
    <name type="common">Zebra mussel</name>
    <name type="synonym">Mytilus polymorpha</name>
    <dbReference type="NCBI Taxonomy" id="45954"/>
    <lineage>
        <taxon>Eukaryota</taxon>
        <taxon>Metazoa</taxon>
        <taxon>Spiralia</taxon>
        <taxon>Lophotrochozoa</taxon>
        <taxon>Mollusca</taxon>
        <taxon>Bivalvia</taxon>
        <taxon>Autobranchia</taxon>
        <taxon>Heteroconchia</taxon>
        <taxon>Euheterodonta</taxon>
        <taxon>Imparidentia</taxon>
        <taxon>Neoheterodontei</taxon>
        <taxon>Myida</taxon>
        <taxon>Dreissenoidea</taxon>
        <taxon>Dreissenidae</taxon>
        <taxon>Dreissena</taxon>
    </lineage>
</organism>
<proteinExistence type="predicted"/>
<keyword evidence="3" id="KW-1185">Reference proteome</keyword>
<feature type="region of interest" description="Disordered" evidence="1">
    <location>
        <begin position="29"/>
        <end position="64"/>
    </location>
</feature>
<gene>
    <name evidence="2" type="ORF">DPMN_038315</name>
</gene>
<evidence type="ECO:0000313" key="3">
    <source>
        <dbReference type="Proteomes" id="UP000828390"/>
    </source>
</evidence>
<evidence type="ECO:0000313" key="2">
    <source>
        <dbReference type="EMBL" id="KAH3875055.1"/>
    </source>
</evidence>
<reference evidence="2" key="2">
    <citation type="submission" date="2020-11" db="EMBL/GenBank/DDBJ databases">
        <authorList>
            <person name="McCartney M.A."/>
            <person name="Auch B."/>
            <person name="Kono T."/>
            <person name="Mallez S."/>
            <person name="Becker A."/>
            <person name="Gohl D.M."/>
            <person name="Silverstein K.A.T."/>
            <person name="Koren S."/>
            <person name="Bechman K.B."/>
            <person name="Herman A."/>
            <person name="Abrahante J.E."/>
            <person name="Garbe J."/>
        </authorList>
    </citation>
    <scope>NUCLEOTIDE SEQUENCE</scope>
    <source>
        <strain evidence="2">Duluth1</strain>
        <tissue evidence="2">Whole animal</tissue>
    </source>
</reference>
<protein>
    <submittedName>
        <fullName evidence="2">Uncharacterized protein</fullName>
    </submittedName>
</protein>
<evidence type="ECO:0000256" key="1">
    <source>
        <dbReference type="SAM" id="MobiDB-lite"/>
    </source>
</evidence>
<reference evidence="2" key="1">
    <citation type="journal article" date="2019" name="bioRxiv">
        <title>The Genome of the Zebra Mussel, Dreissena polymorpha: A Resource for Invasive Species Research.</title>
        <authorList>
            <person name="McCartney M.A."/>
            <person name="Auch B."/>
            <person name="Kono T."/>
            <person name="Mallez S."/>
            <person name="Zhang Y."/>
            <person name="Obille A."/>
            <person name="Becker A."/>
            <person name="Abrahante J.E."/>
            <person name="Garbe J."/>
            <person name="Badalamenti J.P."/>
            <person name="Herman A."/>
            <person name="Mangelson H."/>
            <person name="Liachko I."/>
            <person name="Sullivan S."/>
            <person name="Sone E.D."/>
            <person name="Koren S."/>
            <person name="Silverstein K.A.T."/>
            <person name="Beckman K.B."/>
            <person name="Gohl D.M."/>
        </authorList>
    </citation>
    <scope>NUCLEOTIDE SEQUENCE</scope>
    <source>
        <strain evidence="2">Duluth1</strain>
        <tissue evidence="2">Whole animal</tissue>
    </source>
</reference>
<dbReference type="AlphaFoldDB" id="A0A9D4RQK4"/>
<name>A0A9D4RQK4_DREPO</name>
<dbReference type="Proteomes" id="UP000828390">
    <property type="component" value="Unassembled WGS sequence"/>
</dbReference>
<accession>A0A9D4RQK4</accession>
<sequence length="82" mass="9198">MVVEAPLEASLWLVQEIVSRRPAEEIKESVRMGRSGRRPRRTEDEVGIGTGPSLNRMRKESGGGRFDIARCADSEHVRFGTM</sequence>
<dbReference type="EMBL" id="JAIWYP010000002">
    <property type="protein sequence ID" value="KAH3875055.1"/>
    <property type="molecule type" value="Genomic_DNA"/>
</dbReference>
<comment type="caution">
    <text evidence="2">The sequence shown here is derived from an EMBL/GenBank/DDBJ whole genome shotgun (WGS) entry which is preliminary data.</text>
</comment>